<keyword evidence="10" id="KW-0945">Host-virus interaction</keyword>
<evidence type="ECO:0000256" key="15">
    <source>
        <dbReference type="ARBA" id="ARBA00022804"/>
    </source>
</evidence>
<keyword evidence="21 29" id="KW-0472">Membrane</keyword>
<keyword evidence="20 28" id="KW-0175">Coiled coil</keyword>
<dbReference type="CDD" id="cd09851">
    <property type="entry name" value="HTLV-1-like_HR1-HR2"/>
    <property type="match status" value="1"/>
</dbReference>
<feature type="non-terminal residue" evidence="30">
    <location>
        <position position="591"/>
    </location>
</feature>
<organism evidence="30">
    <name type="scientific">Avian reticuloendotheliosis virus</name>
    <dbReference type="NCBI Taxonomy" id="11636"/>
    <lineage>
        <taxon>Viruses</taxon>
        <taxon>Riboviria</taxon>
        <taxon>Pararnavirae</taxon>
        <taxon>Artverviricota</taxon>
        <taxon>Revtraviricetes</taxon>
        <taxon>Ortervirales</taxon>
        <taxon>Retroviridae</taxon>
        <taxon>Orthoretrovirinae</taxon>
        <taxon>Gammaretrovirus</taxon>
        <taxon>Gammaretrovirus aviretend</taxon>
    </lineage>
</organism>
<evidence type="ECO:0000256" key="12">
    <source>
        <dbReference type="ARBA" id="ARBA00022685"/>
    </source>
</evidence>
<evidence type="ECO:0000256" key="21">
    <source>
        <dbReference type="ARBA" id="ARBA00023136"/>
    </source>
</evidence>
<keyword evidence="13 29" id="KW-0812">Transmembrane</keyword>
<dbReference type="Gene3D" id="1.10.287.210">
    <property type="match status" value="1"/>
</dbReference>
<keyword evidence="14" id="KW-0732">Signal</keyword>
<keyword evidence="7" id="KW-1168">Fusion of virus membrane with host membrane</keyword>
<evidence type="ECO:0000256" key="18">
    <source>
        <dbReference type="ARBA" id="ARBA00022879"/>
    </source>
</evidence>
<name>D2KKH2_AVIRE</name>
<evidence type="ECO:0000256" key="14">
    <source>
        <dbReference type="ARBA" id="ARBA00022729"/>
    </source>
</evidence>
<evidence type="ECO:0000256" key="26">
    <source>
        <dbReference type="ARBA" id="ARBA00025621"/>
    </source>
</evidence>
<feature type="coiled-coil region" evidence="28">
    <location>
        <begin position="438"/>
        <end position="465"/>
    </location>
</feature>
<evidence type="ECO:0000256" key="6">
    <source>
        <dbReference type="ARBA" id="ARBA00014571"/>
    </source>
</evidence>
<keyword evidence="17" id="KW-1043">Host membrane</keyword>
<dbReference type="GO" id="GO:0019062">
    <property type="term" value="P:virion attachment to host cell"/>
    <property type="evidence" value="ECO:0007669"/>
    <property type="project" value="UniProtKB-KW"/>
</dbReference>
<sequence length="591" mass="64427">WISAEFRCLTNLRSAEGKVDQAGKTLILLVVWWGFGTTAEGYPLQQLWGLPCDCSGGYVFSIPTYYTNSLDCGSFTAYLTYGSGTGSWGWGGGFRQQWECVFKPKIIPSVQGQPGPCPSECLTIATQMHSTCYEKAQECTLLGKTYFTAILQKTKLGSYEDGPNKLLQASCTGTIGKPVCWDPVAPVYVSDGGGPTDMIREESVRERLEEIIRHSYPSVQYHPLALPRPRGVDLDPQTSDILEATHQVLNATNPQLAENCWLCMTLGTPIPAAIPANGNVTLDGNCSLSLPFRVQPTGSIDVNCYAGEADNRTGIPIGYVHFTNCTSIQEVSNETSHIRNLTRLCPPPGHVFVCGNNMAYTALPNKWIGLCILASIVPDMSIISGEEPIPLPSIEYTAGRHKRAVQFIPLLVGLGITGATLAGGTGLGVSVHTYHKLSNQLIEDVQALSGTINDLQDQIDSLAEVVLQNRRGLDLLTAEQGGICLALQEKCCFYANKSGIVRDKIRKLQEDLIARKRALYDNPLWNGLNGFLPYLLPLLGPLFGLILFLTLGPCIIKTLTRIIHDKIQAVKILALVPQYKPLPTEMDTLGQ</sequence>
<evidence type="ECO:0000313" key="30">
    <source>
        <dbReference type="EMBL" id="ADA68439.1"/>
    </source>
</evidence>
<feature type="transmembrane region" description="Helical" evidence="29">
    <location>
        <begin position="531"/>
        <end position="556"/>
    </location>
</feature>
<evidence type="ECO:0000256" key="8">
    <source>
        <dbReference type="ARBA" id="ARBA00022511"/>
    </source>
</evidence>
<dbReference type="GO" id="GO:0019064">
    <property type="term" value="P:fusion of virus membrane with host plasma membrane"/>
    <property type="evidence" value="ECO:0007669"/>
    <property type="project" value="UniProtKB-KW"/>
</dbReference>
<keyword evidence="15" id="KW-1161">Viral attachment to host cell</keyword>
<keyword evidence="18 30" id="KW-0261">Viral envelope protein</keyword>
<evidence type="ECO:0000256" key="29">
    <source>
        <dbReference type="SAM" id="Phobius"/>
    </source>
</evidence>
<keyword evidence="19 29" id="KW-1133">Transmembrane helix</keyword>
<reference evidence="30" key="1">
    <citation type="journal article" date="2010" name="Avian Dis.">
        <title>Subgroup J avian leukosis virus neutralizing antibody escape variants contribute to viral persistence in meat-type chickens.</title>
        <authorList>
            <person name="Pandiri A.R."/>
            <person name="Mays J.K."/>
            <person name="Silva R.F."/>
            <person name="Hunt H.D."/>
            <person name="Reed W.M."/>
            <person name="Fadly A.M."/>
        </authorList>
    </citation>
    <scope>NUCLEOTIDE SEQUENCE</scope>
    <source>
        <strain evidence="30">Isol7</strain>
    </source>
</reference>
<dbReference type="SUPFAM" id="SSF58069">
    <property type="entry name" value="Virus ectodomain"/>
    <property type="match status" value="1"/>
</dbReference>
<dbReference type="GO" id="GO:0020002">
    <property type="term" value="C:host cell plasma membrane"/>
    <property type="evidence" value="ECO:0007669"/>
    <property type="project" value="UniProtKB-SubCell"/>
</dbReference>
<evidence type="ECO:0000256" key="22">
    <source>
        <dbReference type="ARBA" id="ARBA00023157"/>
    </source>
</evidence>
<evidence type="ECO:0000256" key="9">
    <source>
        <dbReference type="ARBA" id="ARBA00022521"/>
    </source>
</evidence>
<dbReference type="EMBL" id="GU222417">
    <property type="protein sequence ID" value="ADA68439.1"/>
    <property type="molecule type" value="Genomic_DNA"/>
</dbReference>
<evidence type="ECO:0000256" key="16">
    <source>
        <dbReference type="ARBA" id="ARBA00022844"/>
    </source>
</evidence>
<evidence type="ECO:0000256" key="7">
    <source>
        <dbReference type="ARBA" id="ARBA00022506"/>
    </source>
</evidence>
<keyword evidence="12" id="KW-0165">Cleavage on pair of basic residues</keyword>
<proteinExistence type="predicted"/>
<dbReference type="Pfam" id="PF00429">
    <property type="entry name" value="TLV_coat"/>
    <property type="match status" value="1"/>
</dbReference>
<keyword evidence="8" id="KW-1032">Host cell membrane</keyword>
<dbReference type="InterPro" id="IPR018154">
    <property type="entry name" value="TLV/ENV_coat_polyprotein"/>
</dbReference>
<keyword evidence="9" id="KW-1169">Fusion of virus membrane with host cell membrane</keyword>
<evidence type="ECO:0000256" key="5">
    <source>
        <dbReference type="ARBA" id="ARBA00011330"/>
    </source>
</evidence>
<keyword evidence="16" id="KW-0946">Virion</keyword>
<evidence type="ECO:0000256" key="13">
    <source>
        <dbReference type="ARBA" id="ARBA00022692"/>
    </source>
</evidence>
<organismHost>
    <name type="scientific">Galliformes</name>
    <name type="common">landfowls</name>
    <dbReference type="NCBI Taxonomy" id="8976"/>
</organismHost>
<evidence type="ECO:0000256" key="23">
    <source>
        <dbReference type="ARBA" id="ARBA00023180"/>
    </source>
</evidence>
<evidence type="ECO:0000256" key="24">
    <source>
        <dbReference type="ARBA" id="ARBA00023296"/>
    </source>
</evidence>
<evidence type="ECO:0000256" key="2">
    <source>
        <dbReference type="ARBA" id="ARBA00004505"/>
    </source>
</evidence>
<comment type="subunit">
    <text evidence="5">The mature envelope protein (Env) consists of a trimer of SU-TM heterodimers attached by a labile interchain disulfide bond.</text>
</comment>
<evidence type="ECO:0000256" key="1">
    <source>
        <dbReference type="ARBA" id="ARBA00004402"/>
    </source>
</evidence>
<evidence type="ECO:0000256" key="3">
    <source>
        <dbReference type="ARBA" id="ARBA00004563"/>
    </source>
</evidence>
<keyword evidence="11" id="KW-1162">Viral penetration into host cytoplasm</keyword>
<evidence type="ECO:0000256" key="4">
    <source>
        <dbReference type="ARBA" id="ARBA00004650"/>
    </source>
</evidence>
<evidence type="ECO:0000256" key="28">
    <source>
        <dbReference type="SAM" id="Coils"/>
    </source>
</evidence>
<evidence type="ECO:0000256" key="17">
    <source>
        <dbReference type="ARBA" id="ARBA00022870"/>
    </source>
</evidence>
<evidence type="ECO:0000256" key="27">
    <source>
        <dbReference type="ARBA" id="ARBA00029888"/>
    </source>
</evidence>
<comment type="subcellular location">
    <subcellularLocation>
        <location evidence="2">Host cell membrane</location>
        <topology evidence="2">Peripheral membrane protein</topology>
    </subcellularLocation>
    <subcellularLocation>
        <location evidence="1">Host cell membrane</location>
        <topology evidence="1">Single-pass type I membrane protein</topology>
    </subcellularLocation>
    <subcellularLocation>
        <location evidence="4">Virion membrane</location>
        <topology evidence="4">Peripheral membrane protein</topology>
    </subcellularLocation>
    <subcellularLocation>
        <location evidence="3">Virion membrane</location>
        <topology evidence="3">Single-pass type I membrane protein</topology>
    </subcellularLocation>
</comment>
<dbReference type="PANTHER" id="PTHR10424:SF75">
    <property type="entry name" value="ENDOGENOUS RETROVIRUS GROUP S71 MEMBER 1 ENV POLYPROTEIN"/>
    <property type="match status" value="1"/>
</dbReference>
<dbReference type="PANTHER" id="PTHR10424">
    <property type="entry name" value="VIRAL ENVELOPE PROTEIN"/>
    <property type="match status" value="1"/>
</dbReference>
<feature type="non-terminal residue" evidence="30">
    <location>
        <position position="1"/>
    </location>
</feature>
<dbReference type="GO" id="GO:0055036">
    <property type="term" value="C:virion membrane"/>
    <property type="evidence" value="ECO:0007669"/>
    <property type="project" value="UniProtKB-SubCell"/>
</dbReference>
<accession>D2KKH2</accession>
<keyword evidence="22" id="KW-1015">Disulfide bond</keyword>
<comment type="function">
    <text evidence="26">The surface protein (SU) attaches the virus to the host cell by binding to its receptor. This interaction triggers the refolding of the transmembrane protein (TM) and is thought to activate its fusogenic potential by unmasking its fusion peptide. Fusion occurs at the host cell plasma membrane.</text>
</comment>
<reference evidence="30" key="2">
    <citation type="journal article" date="2010" name="Avian Pathol.">
        <title>Characterization of reticuloendotheliosis virus isolates obtained from broiler breeders, turkeys, and prairie chickens located in various geographical regions in the United States.</title>
        <authorList>
            <person name="Mays J.K."/>
            <person name="Silva R.F."/>
            <person name="Lee L.F."/>
            <person name="Fadly A.M."/>
        </authorList>
    </citation>
    <scope>NUCLEOTIDE SEQUENCE</scope>
    <source>
        <strain evidence="30">Isol7</strain>
    </source>
</reference>
<keyword evidence="24" id="KW-1160">Virus entry into host cell</keyword>
<evidence type="ECO:0000256" key="11">
    <source>
        <dbReference type="ARBA" id="ARBA00022595"/>
    </source>
</evidence>
<protein>
    <recommendedName>
        <fullName evidence="6">Envelope glycoprotein</fullName>
    </recommendedName>
    <alternativeName>
        <fullName evidence="27">Env polyprotein</fullName>
    </alternativeName>
</protein>
<evidence type="ECO:0000256" key="20">
    <source>
        <dbReference type="ARBA" id="ARBA00023054"/>
    </source>
</evidence>
<comment type="function">
    <text evidence="25">The transmembrane protein (TM) acts as a class I viral fusion protein. Under the current model, the protein has at least 3 conformational states: pre-fusion native state, pre-hairpin intermediate state, and post-fusion hairpin state. During viral and target cell membrane fusion, the coiled coil regions (heptad repeats) assume a trimer-of-hairpins structure, positioning the fusion peptide in close proximity to the C-terminal region of the ectodomain. The formation of this structure appears to drive apposition and subsequent fusion of viral and target cell membranes. Membranes fusion leads to delivery of the nucleocapsid into the cytoplasm.</text>
</comment>
<dbReference type="GO" id="GO:0019031">
    <property type="term" value="C:viral envelope"/>
    <property type="evidence" value="ECO:0007669"/>
    <property type="project" value="UniProtKB-KW"/>
</dbReference>
<evidence type="ECO:0000256" key="19">
    <source>
        <dbReference type="ARBA" id="ARBA00022989"/>
    </source>
</evidence>
<evidence type="ECO:0000256" key="10">
    <source>
        <dbReference type="ARBA" id="ARBA00022581"/>
    </source>
</evidence>
<keyword evidence="23" id="KW-0325">Glycoprotein</keyword>
<gene>
    <name evidence="30" type="primary">env</name>
</gene>
<evidence type="ECO:0000256" key="25">
    <source>
        <dbReference type="ARBA" id="ARBA00024648"/>
    </source>
</evidence>
<dbReference type="GO" id="GO:0046718">
    <property type="term" value="P:symbiont entry into host cell"/>
    <property type="evidence" value="ECO:0007669"/>
    <property type="project" value="UniProtKB-KW"/>
</dbReference>